<reference evidence="3" key="2">
    <citation type="submission" date="2020-09" db="EMBL/GenBank/DDBJ databases">
        <authorList>
            <person name="Sun Q."/>
            <person name="Zhou Y."/>
        </authorList>
    </citation>
    <scope>NUCLEOTIDE SEQUENCE</scope>
    <source>
        <strain evidence="3">CGMCC 1.12426</strain>
    </source>
</reference>
<dbReference type="OrthoDB" id="5292736at2"/>
<dbReference type="InterPro" id="IPR042303">
    <property type="entry name" value="Malonyl_CoA_deC_C_sf"/>
</dbReference>
<evidence type="ECO:0000313" key="4">
    <source>
        <dbReference type="Proteomes" id="UP000605148"/>
    </source>
</evidence>
<dbReference type="Proteomes" id="UP000605148">
    <property type="component" value="Unassembled WGS sequence"/>
</dbReference>
<dbReference type="Pfam" id="PF05292">
    <property type="entry name" value="MCD"/>
    <property type="match status" value="1"/>
</dbReference>
<organism evidence="3 4">
    <name type="scientific">Roseibium aquae</name>
    <dbReference type="NCBI Taxonomy" id="1323746"/>
    <lineage>
        <taxon>Bacteria</taxon>
        <taxon>Pseudomonadati</taxon>
        <taxon>Pseudomonadota</taxon>
        <taxon>Alphaproteobacteria</taxon>
        <taxon>Hyphomicrobiales</taxon>
        <taxon>Stappiaceae</taxon>
        <taxon>Roseibium</taxon>
    </lineage>
</organism>
<dbReference type="EMBL" id="BMFA01000006">
    <property type="protein sequence ID" value="GGB49767.1"/>
    <property type="molecule type" value="Genomic_DNA"/>
</dbReference>
<dbReference type="InterPro" id="IPR007956">
    <property type="entry name" value="Malonyl_CoA_deC_C"/>
</dbReference>
<accession>A0A916TL88</accession>
<dbReference type="PANTHER" id="PTHR28641:SF1">
    <property type="entry name" value="MALONYL-COA DECARBOXYLASE, MITOCHONDRIAL"/>
    <property type="match status" value="1"/>
</dbReference>
<dbReference type="GO" id="GO:0006633">
    <property type="term" value="P:fatty acid biosynthetic process"/>
    <property type="evidence" value="ECO:0007669"/>
    <property type="project" value="InterPro"/>
</dbReference>
<evidence type="ECO:0000259" key="2">
    <source>
        <dbReference type="Pfam" id="PF17408"/>
    </source>
</evidence>
<feature type="domain" description="Malonyl-CoA decarboxylase C-terminal" evidence="1">
    <location>
        <begin position="166"/>
        <end position="412"/>
    </location>
</feature>
<dbReference type="RefSeq" id="WP_150496282.1">
    <property type="nucleotide sequence ID" value="NZ_BMFA01000006.1"/>
</dbReference>
<dbReference type="AlphaFoldDB" id="A0A916TL88"/>
<reference evidence="3" key="1">
    <citation type="journal article" date="2014" name="Int. J. Syst. Evol. Microbiol.">
        <title>Complete genome sequence of Corynebacterium casei LMG S-19264T (=DSM 44701T), isolated from a smear-ripened cheese.</title>
        <authorList>
            <consortium name="US DOE Joint Genome Institute (JGI-PGF)"/>
            <person name="Walter F."/>
            <person name="Albersmeier A."/>
            <person name="Kalinowski J."/>
            <person name="Ruckert C."/>
        </authorList>
    </citation>
    <scope>NUCLEOTIDE SEQUENCE</scope>
    <source>
        <strain evidence="3">CGMCC 1.12426</strain>
    </source>
</reference>
<evidence type="ECO:0000313" key="3">
    <source>
        <dbReference type="EMBL" id="GGB49767.1"/>
    </source>
</evidence>
<dbReference type="Gene3D" id="3.40.630.150">
    <property type="entry name" value="Malonyl-CoA decarboxylase, catalytic domain"/>
    <property type="match status" value="1"/>
</dbReference>
<gene>
    <name evidence="3" type="ORF">GCM10011316_22350</name>
</gene>
<protein>
    <submittedName>
        <fullName evidence="3">Decarboxylase</fullName>
    </submittedName>
</protein>
<evidence type="ECO:0000259" key="1">
    <source>
        <dbReference type="Pfam" id="PF05292"/>
    </source>
</evidence>
<comment type="caution">
    <text evidence="3">The sequence shown here is derived from an EMBL/GenBank/DDBJ whole genome shotgun (WGS) entry which is preliminary data.</text>
</comment>
<feature type="domain" description="Malonyl-CoA decarboxylase N-terminal" evidence="2">
    <location>
        <begin position="79"/>
        <end position="163"/>
    </location>
</feature>
<dbReference type="Gene3D" id="1.20.140.90">
    <property type="entry name" value="Malonyl-CoA decarboxylase, oligemerization domain"/>
    <property type="match status" value="1"/>
</dbReference>
<dbReference type="PANTHER" id="PTHR28641">
    <property type="match status" value="1"/>
</dbReference>
<name>A0A916TL88_9HYPH</name>
<dbReference type="InterPro" id="IPR038351">
    <property type="entry name" value="MCD_N_sf"/>
</dbReference>
<dbReference type="InterPro" id="IPR038917">
    <property type="entry name" value="Malonyl_CoA_deC"/>
</dbReference>
<dbReference type="InterPro" id="IPR035372">
    <property type="entry name" value="MCD_N"/>
</dbReference>
<dbReference type="Pfam" id="PF17408">
    <property type="entry name" value="MCD_N"/>
    <property type="match status" value="1"/>
</dbReference>
<proteinExistence type="predicted"/>
<dbReference type="GO" id="GO:0050080">
    <property type="term" value="F:malonyl-CoA decarboxylase activity"/>
    <property type="evidence" value="ECO:0007669"/>
    <property type="project" value="InterPro"/>
</dbReference>
<keyword evidence="4" id="KW-1185">Reference proteome</keyword>
<sequence>MNTSFFGELLSSITEQGRALIGPRLNRSGDMPLIDLCEALLSGRGEASGVALAGEILAGYAALSAEQRLTFFQALLARFGPDLDAVQTALAACQNAPEDQALVRQLHAATEPKRQELIRRINLAPGGTRALVDMRSDLLGLLPDHPDLREVDRDFERLFSFWFNRGFLVMKRIDWSTPAAILEKIIDYEAVHEIEGWADLRRRIGLEDRRLYAFFHPALVDDLLIFVEVALTRDIPAAIGPILAEERAELRAQEATTAVFYSISNCQVGLRGISFGNFLIKQVVEELRRELPGLRTFVTLSPVPGFARWLRADLASEPSVSGELLGPELQDALEDGRWLDEPDLQKQMEAALVPLCAHYLLREKGRNGRPLDPVARFHIGNGARLERINWRGDLSANGMTQAQGFLVNYLYDLRYIERNHEAFAATGEVAASSAVGKLAKGVKEPPKTVLPV</sequence>